<evidence type="ECO:0000256" key="2">
    <source>
        <dbReference type="ARBA" id="ARBA00007863"/>
    </source>
</evidence>
<dbReference type="InterPro" id="IPR009262">
    <property type="entry name" value="SLC35_F1/F2/F6"/>
</dbReference>
<feature type="transmembrane region" description="Helical" evidence="7">
    <location>
        <begin position="78"/>
        <end position="96"/>
    </location>
</feature>
<name>A0A9N9NDU9_9GLOM</name>
<evidence type="ECO:0000313" key="8">
    <source>
        <dbReference type="EMBL" id="CAG8725335.1"/>
    </source>
</evidence>
<dbReference type="GO" id="GO:0022857">
    <property type="term" value="F:transmembrane transporter activity"/>
    <property type="evidence" value="ECO:0007669"/>
    <property type="project" value="InterPro"/>
</dbReference>
<dbReference type="SUPFAM" id="SSF103481">
    <property type="entry name" value="Multidrug resistance efflux transporter EmrE"/>
    <property type="match status" value="1"/>
</dbReference>
<organism evidence="8 9">
    <name type="scientific">Dentiscutata erythropus</name>
    <dbReference type="NCBI Taxonomy" id="1348616"/>
    <lineage>
        <taxon>Eukaryota</taxon>
        <taxon>Fungi</taxon>
        <taxon>Fungi incertae sedis</taxon>
        <taxon>Mucoromycota</taxon>
        <taxon>Glomeromycotina</taxon>
        <taxon>Glomeromycetes</taxon>
        <taxon>Diversisporales</taxon>
        <taxon>Gigasporaceae</taxon>
        <taxon>Dentiscutata</taxon>
    </lineage>
</organism>
<evidence type="ECO:0000256" key="1">
    <source>
        <dbReference type="ARBA" id="ARBA00004141"/>
    </source>
</evidence>
<dbReference type="Proteomes" id="UP000789405">
    <property type="component" value="Unassembled WGS sequence"/>
</dbReference>
<evidence type="ECO:0000256" key="7">
    <source>
        <dbReference type="SAM" id="Phobius"/>
    </source>
</evidence>
<dbReference type="OrthoDB" id="429955at2759"/>
<comment type="subcellular location">
    <subcellularLocation>
        <location evidence="1">Membrane</location>
        <topology evidence="1">Multi-pass membrane protein</topology>
    </subcellularLocation>
</comment>
<feature type="transmembrane region" description="Helical" evidence="7">
    <location>
        <begin position="40"/>
        <end position="58"/>
    </location>
</feature>
<proteinExistence type="inferred from homology"/>
<feature type="transmembrane region" description="Helical" evidence="7">
    <location>
        <begin position="259"/>
        <end position="278"/>
    </location>
</feature>
<keyword evidence="9" id="KW-1185">Reference proteome</keyword>
<dbReference type="InterPro" id="IPR037185">
    <property type="entry name" value="EmrE-like"/>
</dbReference>
<feature type="transmembrane region" description="Helical" evidence="7">
    <location>
        <begin position="162"/>
        <end position="181"/>
    </location>
</feature>
<comment type="similarity">
    <text evidence="2">Belongs to the SLC35F solute transporter family.</text>
</comment>
<feature type="transmembrane region" description="Helical" evidence="7">
    <location>
        <begin position="318"/>
        <end position="336"/>
    </location>
</feature>
<evidence type="ECO:0000313" key="9">
    <source>
        <dbReference type="Proteomes" id="UP000789405"/>
    </source>
</evidence>
<protein>
    <submittedName>
        <fullName evidence="8">28760_t:CDS:1</fullName>
    </submittedName>
</protein>
<keyword evidence="4 7" id="KW-0812">Transmembrane</keyword>
<accession>A0A9N9NDU9</accession>
<keyword evidence="6 7" id="KW-0472">Membrane</keyword>
<evidence type="ECO:0000256" key="5">
    <source>
        <dbReference type="ARBA" id="ARBA00022989"/>
    </source>
</evidence>
<dbReference type="Pfam" id="PF06027">
    <property type="entry name" value="SLC35F"/>
    <property type="match status" value="1"/>
</dbReference>
<dbReference type="EMBL" id="CAJVPY010011238">
    <property type="protein sequence ID" value="CAG8725335.1"/>
    <property type="molecule type" value="Genomic_DNA"/>
</dbReference>
<keyword evidence="5 7" id="KW-1133">Transmembrane helix</keyword>
<reference evidence="8" key="1">
    <citation type="submission" date="2021-06" db="EMBL/GenBank/DDBJ databases">
        <authorList>
            <person name="Kallberg Y."/>
            <person name="Tangrot J."/>
            <person name="Rosling A."/>
        </authorList>
    </citation>
    <scope>NUCLEOTIDE SEQUENCE</scope>
    <source>
        <strain evidence="8">MA453B</strain>
    </source>
</reference>
<evidence type="ECO:0000256" key="3">
    <source>
        <dbReference type="ARBA" id="ARBA00022448"/>
    </source>
</evidence>
<gene>
    <name evidence="8" type="ORF">DERYTH_LOCUS14665</name>
</gene>
<dbReference type="AlphaFoldDB" id="A0A9N9NDU9"/>
<sequence length="378" mass="42271">MSTNVSSDLTSAPPRNEYEPPPKKLKCFFLDFSYIFSKEFLIIFLLGQFLAICITATIVSNAQLSIENVNIPTTQSLFLYFTLAIIYTPITIYKYGIMGYIKMLKSRWWKYLLLGLVDVEGNYFAVKGYFYTSALSMTLLDAWATPVVVLLSVIFFKMRYHISQYFGVIICLAGLGIVILADLEIGTPINATTSGAPPPNAPLGDAFAVIGATFYGISNVYEEYCVRKRPLYEVVGQMGVWAIFERTELQNLGSASGSLSLIVGLIIAYNVAMIFLYTLTPVLLRLSSALFFNISLLASDFYALALFYLVNLGPMSKIWGPVEFCLVVVGLIIYNINPASKPEITPDYIDYANENENERDLESSYDEKRVNNVVVEEL</sequence>
<dbReference type="InterPro" id="IPR052221">
    <property type="entry name" value="SLC35F_Transporter"/>
</dbReference>
<keyword evidence="3" id="KW-0813">Transport</keyword>
<feature type="transmembrane region" description="Helical" evidence="7">
    <location>
        <begin position="290"/>
        <end position="312"/>
    </location>
</feature>
<dbReference type="PANTHER" id="PTHR14233:SF4">
    <property type="entry name" value="SOLUTE CARRIER FAMILY 35 MEMBER F2"/>
    <property type="match status" value="1"/>
</dbReference>
<evidence type="ECO:0000256" key="6">
    <source>
        <dbReference type="ARBA" id="ARBA00023136"/>
    </source>
</evidence>
<dbReference type="GO" id="GO:0016020">
    <property type="term" value="C:membrane"/>
    <property type="evidence" value="ECO:0007669"/>
    <property type="project" value="UniProtKB-SubCell"/>
</dbReference>
<feature type="transmembrane region" description="Helical" evidence="7">
    <location>
        <begin position="131"/>
        <end position="155"/>
    </location>
</feature>
<dbReference type="PANTHER" id="PTHR14233">
    <property type="entry name" value="DUF914-RELATED"/>
    <property type="match status" value="1"/>
</dbReference>
<evidence type="ECO:0000256" key="4">
    <source>
        <dbReference type="ARBA" id="ARBA00022692"/>
    </source>
</evidence>
<comment type="caution">
    <text evidence="8">The sequence shown here is derived from an EMBL/GenBank/DDBJ whole genome shotgun (WGS) entry which is preliminary data.</text>
</comment>